<feature type="compositionally biased region" description="Low complexity" evidence="1">
    <location>
        <begin position="188"/>
        <end position="197"/>
    </location>
</feature>
<feature type="compositionally biased region" description="Basic residues" evidence="1">
    <location>
        <begin position="63"/>
        <end position="73"/>
    </location>
</feature>
<feature type="compositionally biased region" description="Polar residues" evidence="1">
    <location>
        <begin position="1"/>
        <end position="12"/>
    </location>
</feature>
<feature type="compositionally biased region" description="Basic and acidic residues" evidence="1">
    <location>
        <begin position="423"/>
        <end position="432"/>
    </location>
</feature>
<accession>A0A9P6FJW4</accession>
<protein>
    <submittedName>
        <fullName evidence="2">Uncharacterized protein</fullName>
    </submittedName>
</protein>
<dbReference type="EMBL" id="JAABOA010006222">
    <property type="protein sequence ID" value="KAF9568148.1"/>
    <property type="molecule type" value="Genomic_DNA"/>
</dbReference>
<feature type="compositionally biased region" description="Acidic residues" evidence="1">
    <location>
        <begin position="403"/>
        <end position="412"/>
    </location>
</feature>
<name>A0A9P6FJW4_9FUNG</name>
<feature type="compositionally biased region" description="Basic and acidic residues" evidence="1">
    <location>
        <begin position="201"/>
        <end position="240"/>
    </location>
</feature>
<evidence type="ECO:0000256" key="1">
    <source>
        <dbReference type="SAM" id="MobiDB-lite"/>
    </source>
</evidence>
<proteinExistence type="predicted"/>
<keyword evidence="3" id="KW-1185">Reference proteome</keyword>
<feature type="non-terminal residue" evidence="2">
    <location>
        <position position="1"/>
    </location>
</feature>
<feature type="region of interest" description="Disordered" evidence="1">
    <location>
        <begin position="291"/>
        <end position="432"/>
    </location>
</feature>
<feature type="non-terminal residue" evidence="2">
    <location>
        <position position="432"/>
    </location>
</feature>
<sequence length="432" mass="48771">SAGRHSPSTSRQSAHHHRRSYDYGPGSGHDHGQQGSRNGRHSRSSTSANHYPYSHRERDSHSSHHSRYSHHGHGSYDSEPMPPSAGLDFDEDMDWGLGRWDGREMARLTASVARHGRRWDVVRERIRIPILVNPYENEDVYEGVQFDTPYWSQRHEGRRSSRIPASEDPSYSSRTSHGGYSGHHRHSSSSVSATHPSEGSRGYRRDYGHGQETVSERRDAAVSRLEASRPRAKEGRRVSREPSNIQPSHRPAEDEVAEVNRDENIEDRERASRNVQEDEILDVVSIERAKERVVEREGSEPLSVDPARRDEMSAEQMEDSKEKSDEEMAEAEIGREVGQERMKSESETKEVDDSNAMVVDQESGQDVVSEEKKALDGVPRPENDEQQQQQQQHSDLQHRQGEGEDVEIEDATEAAAVEAGPTTDDRPDQGGA</sequence>
<dbReference type="Proteomes" id="UP000780801">
    <property type="component" value="Unassembled WGS sequence"/>
</dbReference>
<reference evidence="2" key="1">
    <citation type="journal article" date="2020" name="Fungal Divers.">
        <title>Resolving the Mortierellaceae phylogeny through synthesis of multi-gene phylogenetics and phylogenomics.</title>
        <authorList>
            <person name="Vandepol N."/>
            <person name="Liber J."/>
            <person name="Desiro A."/>
            <person name="Na H."/>
            <person name="Kennedy M."/>
            <person name="Barry K."/>
            <person name="Grigoriev I.V."/>
            <person name="Miller A.N."/>
            <person name="O'Donnell K."/>
            <person name="Stajich J.E."/>
            <person name="Bonito G."/>
        </authorList>
    </citation>
    <scope>NUCLEOTIDE SEQUENCE</scope>
    <source>
        <strain evidence="2">KOD1015</strain>
    </source>
</reference>
<dbReference type="AlphaFoldDB" id="A0A9P6FJW4"/>
<feature type="region of interest" description="Disordered" evidence="1">
    <location>
        <begin position="1"/>
        <end position="88"/>
    </location>
</feature>
<comment type="caution">
    <text evidence="2">The sequence shown here is derived from an EMBL/GenBank/DDBJ whole genome shotgun (WGS) entry which is preliminary data.</text>
</comment>
<feature type="region of interest" description="Disordered" evidence="1">
    <location>
        <begin position="152"/>
        <end position="276"/>
    </location>
</feature>
<feature type="compositionally biased region" description="Basic and acidic residues" evidence="1">
    <location>
        <begin position="306"/>
        <end position="352"/>
    </location>
</feature>
<feature type="compositionally biased region" description="Basic and acidic residues" evidence="1">
    <location>
        <begin position="369"/>
        <end position="383"/>
    </location>
</feature>
<evidence type="ECO:0000313" key="2">
    <source>
        <dbReference type="EMBL" id="KAF9568148.1"/>
    </source>
</evidence>
<organism evidence="2 3">
    <name type="scientific">Lunasporangiospora selenospora</name>
    <dbReference type="NCBI Taxonomy" id="979761"/>
    <lineage>
        <taxon>Eukaryota</taxon>
        <taxon>Fungi</taxon>
        <taxon>Fungi incertae sedis</taxon>
        <taxon>Mucoromycota</taxon>
        <taxon>Mortierellomycotina</taxon>
        <taxon>Mortierellomycetes</taxon>
        <taxon>Mortierellales</taxon>
        <taxon>Mortierellaceae</taxon>
        <taxon>Lunasporangiospora</taxon>
    </lineage>
</organism>
<gene>
    <name evidence="2" type="ORF">BGW38_008835</name>
</gene>
<evidence type="ECO:0000313" key="3">
    <source>
        <dbReference type="Proteomes" id="UP000780801"/>
    </source>
</evidence>
<feature type="compositionally biased region" description="Basic and acidic residues" evidence="1">
    <location>
        <begin position="250"/>
        <end position="276"/>
    </location>
</feature>